<accession>A0A0H4PJE9</accession>
<keyword evidence="1" id="KW-0472">Membrane</keyword>
<dbReference type="RefSeq" id="WP_048643305.1">
    <property type="nucleotide sequence ID" value="NZ_CP012040.1"/>
</dbReference>
<name>A0A0H4PJE9_9BACT</name>
<evidence type="ECO:0000256" key="1">
    <source>
        <dbReference type="SAM" id="Phobius"/>
    </source>
</evidence>
<reference evidence="2 3" key="1">
    <citation type="submission" date="2015-07" db="EMBL/GenBank/DDBJ databases">
        <authorList>
            <person name="Kim K.M."/>
        </authorList>
    </citation>
    <scope>NUCLEOTIDE SEQUENCE [LARGE SCALE GENOMIC DNA]</scope>
    <source>
        <strain evidence="2 3">KCTC 12363</strain>
    </source>
</reference>
<dbReference type="Pfam" id="PF10754">
    <property type="entry name" value="DUF2569"/>
    <property type="match status" value="1"/>
</dbReference>
<evidence type="ECO:0000313" key="2">
    <source>
        <dbReference type="EMBL" id="AKP53175.1"/>
    </source>
</evidence>
<gene>
    <name evidence="2" type="ORF">CA2015_3804</name>
</gene>
<dbReference type="EMBL" id="CP012040">
    <property type="protein sequence ID" value="AKP53175.1"/>
    <property type="molecule type" value="Genomic_DNA"/>
</dbReference>
<feature type="transmembrane region" description="Helical" evidence="1">
    <location>
        <begin position="66"/>
        <end position="90"/>
    </location>
</feature>
<protein>
    <recommendedName>
        <fullName evidence="4">DUF2569 domain-containing protein</fullName>
    </recommendedName>
</protein>
<feature type="transmembrane region" description="Helical" evidence="1">
    <location>
        <begin position="97"/>
        <end position="118"/>
    </location>
</feature>
<proteinExistence type="predicted"/>
<evidence type="ECO:0000313" key="3">
    <source>
        <dbReference type="Proteomes" id="UP000036520"/>
    </source>
</evidence>
<organism evidence="2 3">
    <name type="scientific">Cyclobacterium amurskyense</name>
    <dbReference type="NCBI Taxonomy" id="320787"/>
    <lineage>
        <taxon>Bacteria</taxon>
        <taxon>Pseudomonadati</taxon>
        <taxon>Bacteroidota</taxon>
        <taxon>Cytophagia</taxon>
        <taxon>Cytophagales</taxon>
        <taxon>Cyclobacteriaceae</taxon>
        <taxon>Cyclobacterium</taxon>
    </lineage>
</organism>
<dbReference type="AlphaFoldDB" id="A0A0H4PJE9"/>
<sequence length="163" mass="18812">MQEIDQNVTIKMKGKPIGGWLWVIMVILLGSAIQLIISILTTLNEFLADDWQMFFQTNDNLLKIRIYIYAYLIISMLIGLGILVWSLIIFFQKKKKFPTVFIGLLGYFILTEVLRIYFLDYYANLTDQDASNIESSLAKTGIMAIITGLYLNKGRRPNQTFVR</sequence>
<keyword evidence="1" id="KW-0812">Transmembrane</keyword>
<keyword evidence="3" id="KW-1185">Reference proteome</keyword>
<dbReference type="OrthoDB" id="981447at2"/>
<dbReference type="Proteomes" id="UP000036520">
    <property type="component" value="Chromosome"/>
</dbReference>
<feature type="transmembrane region" description="Helical" evidence="1">
    <location>
        <begin position="20"/>
        <end position="46"/>
    </location>
</feature>
<evidence type="ECO:0008006" key="4">
    <source>
        <dbReference type="Google" id="ProtNLM"/>
    </source>
</evidence>
<keyword evidence="1" id="KW-1133">Transmembrane helix</keyword>
<dbReference type="KEGG" id="camu:CA2015_3804"/>
<dbReference type="InterPro" id="IPR019690">
    <property type="entry name" value="DUF2569"/>
</dbReference>